<gene>
    <name evidence="3" type="ORF">JK363_20360</name>
</gene>
<dbReference type="InterPro" id="IPR009003">
    <property type="entry name" value="Peptidase_S1_PA"/>
</dbReference>
<comment type="caution">
    <text evidence="3">The sequence shown here is derived from an EMBL/GenBank/DDBJ whole genome shotgun (WGS) entry which is preliminary data.</text>
</comment>
<dbReference type="PROSITE" id="PS00134">
    <property type="entry name" value="TRYPSIN_HIS"/>
    <property type="match status" value="1"/>
</dbReference>
<feature type="domain" description="Peptidase S1" evidence="2">
    <location>
        <begin position="21"/>
        <end position="266"/>
    </location>
</feature>
<keyword evidence="1" id="KW-0732">Signal</keyword>
<dbReference type="InterPro" id="IPR018114">
    <property type="entry name" value="TRYPSIN_HIS"/>
</dbReference>
<dbReference type="PRINTS" id="PR00722">
    <property type="entry name" value="CHYMOTRYPSIN"/>
</dbReference>
<dbReference type="PANTHER" id="PTHR24260:SF132">
    <property type="entry name" value="PEPTIDASE S1 DOMAIN-CONTAINING PROTEIN"/>
    <property type="match status" value="1"/>
</dbReference>
<evidence type="ECO:0000313" key="4">
    <source>
        <dbReference type="Proteomes" id="UP000634229"/>
    </source>
</evidence>
<name>A0ABS1NFZ4_9ACTN</name>
<dbReference type="Gene3D" id="2.40.10.10">
    <property type="entry name" value="Trypsin-like serine proteases"/>
    <property type="match status" value="1"/>
</dbReference>
<evidence type="ECO:0000259" key="2">
    <source>
        <dbReference type="PROSITE" id="PS50240"/>
    </source>
</evidence>
<feature type="chain" id="PRO_5045485642" evidence="1">
    <location>
        <begin position="21"/>
        <end position="266"/>
    </location>
</feature>
<feature type="signal peptide" evidence="1">
    <location>
        <begin position="1"/>
        <end position="20"/>
    </location>
</feature>
<dbReference type="PROSITE" id="PS50240">
    <property type="entry name" value="TRYPSIN_DOM"/>
    <property type="match status" value="1"/>
</dbReference>
<organism evidence="3 4">
    <name type="scientific">Streptomyces coffeae</name>
    <dbReference type="NCBI Taxonomy" id="621382"/>
    <lineage>
        <taxon>Bacteria</taxon>
        <taxon>Bacillati</taxon>
        <taxon>Actinomycetota</taxon>
        <taxon>Actinomycetes</taxon>
        <taxon>Kitasatosporales</taxon>
        <taxon>Streptomycetaceae</taxon>
        <taxon>Streptomyces</taxon>
    </lineage>
</organism>
<proteinExistence type="predicted"/>
<dbReference type="EMBL" id="JAERRF010000011">
    <property type="protein sequence ID" value="MBL1098975.1"/>
    <property type="molecule type" value="Genomic_DNA"/>
</dbReference>
<evidence type="ECO:0000256" key="1">
    <source>
        <dbReference type="SAM" id="SignalP"/>
    </source>
</evidence>
<accession>A0ABS1NFZ4</accession>
<dbReference type="InterPro" id="IPR051333">
    <property type="entry name" value="CLIP_Serine_Protease"/>
</dbReference>
<protein>
    <submittedName>
        <fullName evidence="3">Trypsin-like serine protease</fullName>
    </submittedName>
</protein>
<dbReference type="SMART" id="SM00020">
    <property type="entry name" value="Tryp_SPc"/>
    <property type="match status" value="1"/>
</dbReference>
<keyword evidence="4" id="KW-1185">Reference proteome</keyword>
<reference evidence="3 4" key="1">
    <citation type="submission" date="2021-01" db="EMBL/GenBank/DDBJ databases">
        <title>WGS of actinomycetes isolated from Thailand.</title>
        <authorList>
            <person name="Thawai C."/>
        </authorList>
    </citation>
    <scope>NUCLEOTIDE SEQUENCE [LARGE SCALE GENOMIC DNA]</scope>
    <source>
        <strain evidence="3 4">CA1R205</strain>
    </source>
</reference>
<dbReference type="InterPro" id="IPR001314">
    <property type="entry name" value="Peptidase_S1A"/>
</dbReference>
<sequence>MGTLLAAAAATALPATGAHAIAGGEKVHDDREAPWMATLAVKGDAPLLQRASCGGALIAPTKVLTAAHCVTVDDLPRSGEYHIGARVLSGDPGRVAGIAGAAVHPRYRLLPSPQDPDNPAASSAAYDIAVVTLDRPVRGVPTLPVARTAPSSGATATLYGHGLTGPATRGDVLRRGTYRTRPDASCAPATPAPVDGASVLCGRGGRTVACTGDSGSPLVARRHGSVEVVGVFSFGMETAGKPCGSPGPNFFTDVAAVHTWLTAKPA</sequence>
<dbReference type="InterPro" id="IPR043504">
    <property type="entry name" value="Peptidase_S1_PA_chymotrypsin"/>
</dbReference>
<dbReference type="PANTHER" id="PTHR24260">
    <property type="match status" value="1"/>
</dbReference>
<evidence type="ECO:0000313" key="3">
    <source>
        <dbReference type="EMBL" id="MBL1098975.1"/>
    </source>
</evidence>
<dbReference type="SUPFAM" id="SSF50494">
    <property type="entry name" value="Trypsin-like serine proteases"/>
    <property type="match status" value="1"/>
</dbReference>
<dbReference type="Proteomes" id="UP000634229">
    <property type="component" value="Unassembled WGS sequence"/>
</dbReference>
<dbReference type="InterPro" id="IPR001254">
    <property type="entry name" value="Trypsin_dom"/>
</dbReference>
<dbReference type="Pfam" id="PF00089">
    <property type="entry name" value="Trypsin"/>
    <property type="match status" value="1"/>
</dbReference>